<comment type="similarity">
    <text evidence="2">Belongs to the NADH:flavin oxidoreductase/NADH oxidase family.</text>
</comment>
<dbReference type="Pfam" id="PF00724">
    <property type="entry name" value="Oxidored_FMN"/>
    <property type="match status" value="1"/>
</dbReference>
<name>A0A4P6A0M5_PLAAG</name>
<sequence length="647" mass="71145">METEQAAKILKQWFESWSKDDIETVINGLSENVIFYAPQNEHNKAIPYLGKKVGRQAVKEVFAVRAQTTKLLNYELLEFIVEGNKACIISRTQEICKQTEQIFEIEDAQFIVLDEEGKISSWSFYFDPNPEVAAFTANLDTELIQAVQNNQLSVVQSLLAIGANVNIRDRNAKGHLTPLMIAAQQGNTEMVKLLLDSGADPYMLDSDSGDSVLHQACTSGSTEVIQLLIETGAFVNVLSATGNPATPLHNALRHGHLACAEVLVHAGAELNLTEGIGQMDSLKLLQPFKRGNLELPNRMVMAPLTRRRADYHLASTPLNALYYAQRASAGLIISEATQISPQGTSLPRTPGIYSPEQIAGWQLVTQAVHERGGRIFLQLWHGGRCSHPSLQPQGALPVAPSAIAPNEEKALTATEEEVNFVVPRALLTSEIPGIINQYRQAAKNAMLSEADGVEIHGASGYLLDQFLQDNSNQRTDAYGGSIENRARLLMEVTAAVIEVWGSDRVGVRLSPSSTFQDMNDSNPEALFNYVVTQLNSLNLAYLHIVEPRIKGSHDDFSVKKIELGVQHFRPLYQGTLITAGGYTRETGEAILAQGDADLVAYGRLFIANPDLPKRFAVNAKLNLYDRSTFTGGNERGYLDYPFLEKSE</sequence>
<feature type="repeat" description="ANK" evidence="4">
    <location>
        <begin position="243"/>
        <end position="275"/>
    </location>
</feature>
<evidence type="ECO:0000256" key="4">
    <source>
        <dbReference type="PROSITE-ProRule" id="PRU00023"/>
    </source>
</evidence>
<dbReference type="InterPro" id="IPR032710">
    <property type="entry name" value="NTF2-like_dom_sf"/>
</dbReference>
<reference evidence="7" key="1">
    <citation type="submission" date="2019-02" db="EMBL/GenBank/DDBJ databases">
        <title>Draft genome sequence of Planktothrix agardhii NIES-905.</title>
        <authorList>
            <person name="Yamaguchi H."/>
            <person name="Suzuki S."/>
            <person name="Kawachi M."/>
        </authorList>
    </citation>
    <scope>NUCLEOTIDE SEQUENCE [LARGE SCALE GENOMIC DNA]</scope>
    <source>
        <strain evidence="7">CCAP 1459/11A</strain>
    </source>
</reference>
<organism evidence="6 7">
    <name type="scientific">Planktothrix agardhii CCAP 1459/11A</name>
    <dbReference type="NCBI Taxonomy" id="282420"/>
    <lineage>
        <taxon>Bacteria</taxon>
        <taxon>Bacillati</taxon>
        <taxon>Cyanobacteriota</taxon>
        <taxon>Cyanophyceae</taxon>
        <taxon>Oscillatoriophycideae</taxon>
        <taxon>Oscillatoriales</taxon>
        <taxon>Microcoleaceae</taxon>
        <taxon>Planktothrix</taxon>
    </lineage>
</organism>
<dbReference type="Pfam" id="PF00023">
    <property type="entry name" value="Ank"/>
    <property type="match status" value="1"/>
</dbReference>
<dbReference type="Gene3D" id="3.10.450.50">
    <property type="match status" value="1"/>
</dbReference>
<evidence type="ECO:0000256" key="3">
    <source>
        <dbReference type="ARBA" id="ARBA00023002"/>
    </source>
</evidence>
<dbReference type="GO" id="GO:0016628">
    <property type="term" value="F:oxidoreductase activity, acting on the CH-CH group of donors, NAD or NADP as acceptor"/>
    <property type="evidence" value="ECO:0007669"/>
    <property type="project" value="UniProtKB-ARBA"/>
</dbReference>
<comment type="caution">
    <text evidence="6">The sequence shown here is derived from an EMBL/GenBank/DDBJ whole genome shotgun (WGS) entry which is preliminary data.</text>
</comment>
<evidence type="ECO:0000256" key="1">
    <source>
        <dbReference type="ARBA" id="ARBA00001917"/>
    </source>
</evidence>
<evidence type="ECO:0000256" key="2">
    <source>
        <dbReference type="ARBA" id="ARBA00005979"/>
    </source>
</evidence>
<dbReference type="InterPro" id="IPR045247">
    <property type="entry name" value="Oye-like"/>
</dbReference>
<dbReference type="PANTHER" id="PTHR22893:SF98">
    <property type="entry name" value="OXIDOREDUCTASE"/>
    <property type="match status" value="1"/>
</dbReference>
<dbReference type="InterPro" id="IPR001155">
    <property type="entry name" value="OxRdtase_FMN_N"/>
</dbReference>
<accession>A0A4P6A0M5</accession>
<evidence type="ECO:0000259" key="5">
    <source>
        <dbReference type="Pfam" id="PF00724"/>
    </source>
</evidence>
<feature type="repeat" description="ANK" evidence="4">
    <location>
        <begin position="174"/>
        <end position="206"/>
    </location>
</feature>
<dbReference type="PROSITE" id="PS50297">
    <property type="entry name" value="ANK_REP_REGION"/>
    <property type="match status" value="4"/>
</dbReference>
<dbReference type="InterPro" id="IPR002110">
    <property type="entry name" value="Ankyrin_rpt"/>
</dbReference>
<dbReference type="Gene3D" id="1.25.40.20">
    <property type="entry name" value="Ankyrin repeat-containing domain"/>
    <property type="match status" value="1"/>
</dbReference>
<dbReference type="Gene3D" id="3.20.20.70">
    <property type="entry name" value="Aldolase class I"/>
    <property type="match status" value="1"/>
</dbReference>
<dbReference type="PANTHER" id="PTHR22893">
    <property type="entry name" value="NADH OXIDOREDUCTASE-RELATED"/>
    <property type="match status" value="1"/>
</dbReference>
<feature type="domain" description="NADH:flavin oxidoreductase/NADH oxidase N-terminal" evidence="5">
    <location>
        <begin position="283"/>
        <end position="619"/>
    </location>
</feature>
<comment type="cofactor">
    <cofactor evidence="1">
        <name>FMN</name>
        <dbReference type="ChEBI" id="CHEBI:58210"/>
    </cofactor>
</comment>
<dbReference type="Pfam" id="PF12796">
    <property type="entry name" value="Ank_2"/>
    <property type="match status" value="1"/>
</dbReference>
<feature type="repeat" description="ANK" evidence="4">
    <location>
        <begin position="138"/>
        <end position="170"/>
    </location>
</feature>
<keyword evidence="3" id="KW-0560">Oxidoreductase</keyword>
<proteinExistence type="inferred from homology"/>
<dbReference type="EMBL" id="BJCD01000061">
    <property type="protein sequence ID" value="GDZ95551.1"/>
    <property type="molecule type" value="Genomic_DNA"/>
</dbReference>
<dbReference type="GO" id="GO:0010181">
    <property type="term" value="F:FMN binding"/>
    <property type="evidence" value="ECO:0007669"/>
    <property type="project" value="InterPro"/>
</dbReference>
<dbReference type="FunFam" id="3.20.20.70:FF:000059">
    <property type="entry name" value="N-ethylmaleimide reductase, FMN-linked"/>
    <property type="match status" value="1"/>
</dbReference>
<dbReference type="RefSeq" id="WP_141295581.1">
    <property type="nucleotide sequence ID" value="NZ_BJCD01000061.1"/>
</dbReference>
<dbReference type="GO" id="GO:0005829">
    <property type="term" value="C:cytosol"/>
    <property type="evidence" value="ECO:0007669"/>
    <property type="project" value="TreeGrafter"/>
</dbReference>
<dbReference type="InterPro" id="IPR036770">
    <property type="entry name" value="Ankyrin_rpt-contain_sf"/>
</dbReference>
<gene>
    <name evidence="6" type="ORF">PA905_39810</name>
</gene>
<feature type="repeat" description="ANK" evidence="4">
    <location>
        <begin position="208"/>
        <end position="240"/>
    </location>
</feature>
<dbReference type="Proteomes" id="UP000299794">
    <property type="component" value="Unassembled WGS sequence"/>
</dbReference>
<dbReference type="AlphaFoldDB" id="A0A4P6A0M5"/>
<evidence type="ECO:0000313" key="7">
    <source>
        <dbReference type="Proteomes" id="UP000299794"/>
    </source>
</evidence>
<dbReference type="SUPFAM" id="SSF51395">
    <property type="entry name" value="FMN-linked oxidoreductases"/>
    <property type="match status" value="1"/>
</dbReference>
<dbReference type="PROSITE" id="PS50088">
    <property type="entry name" value="ANK_REPEAT"/>
    <property type="match status" value="4"/>
</dbReference>
<dbReference type="InterPro" id="IPR013785">
    <property type="entry name" value="Aldolase_TIM"/>
</dbReference>
<keyword evidence="4" id="KW-0040">ANK repeat</keyword>
<dbReference type="SMART" id="SM00248">
    <property type="entry name" value="ANK"/>
    <property type="match status" value="4"/>
</dbReference>
<dbReference type="CDD" id="cd02933">
    <property type="entry name" value="OYE_like_FMN"/>
    <property type="match status" value="1"/>
</dbReference>
<dbReference type="SUPFAM" id="SSF54427">
    <property type="entry name" value="NTF2-like"/>
    <property type="match status" value="1"/>
</dbReference>
<dbReference type="SUPFAM" id="SSF48403">
    <property type="entry name" value="Ankyrin repeat"/>
    <property type="match status" value="1"/>
</dbReference>
<evidence type="ECO:0000313" key="6">
    <source>
        <dbReference type="EMBL" id="GDZ95551.1"/>
    </source>
</evidence>
<protein>
    <submittedName>
        <fullName evidence="6">NADH:flavin oxidoreductase/NADH oxidase</fullName>
    </submittedName>
</protein>